<organism evidence="2 3">
    <name type="scientific">Heterorhabditis bacteriophora</name>
    <name type="common">Entomopathogenic nematode worm</name>
    <dbReference type="NCBI Taxonomy" id="37862"/>
    <lineage>
        <taxon>Eukaryota</taxon>
        <taxon>Metazoa</taxon>
        <taxon>Ecdysozoa</taxon>
        <taxon>Nematoda</taxon>
        <taxon>Chromadorea</taxon>
        <taxon>Rhabditida</taxon>
        <taxon>Rhabditina</taxon>
        <taxon>Rhabditomorpha</taxon>
        <taxon>Strongyloidea</taxon>
        <taxon>Heterorhabditidae</taxon>
        <taxon>Heterorhabditis</taxon>
    </lineage>
</organism>
<feature type="transmembrane region" description="Helical" evidence="1">
    <location>
        <begin position="12"/>
        <end position="30"/>
    </location>
</feature>
<evidence type="ECO:0000313" key="3">
    <source>
        <dbReference type="WBParaSite" id="Hba_04573"/>
    </source>
</evidence>
<proteinExistence type="predicted"/>
<reference evidence="3" key="1">
    <citation type="submission" date="2016-11" db="UniProtKB">
        <authorList>
            <consortium name="WormBaseParasite"/>
        </authorList>
    </citation>
    <scope>IDENTIFICATION</scope>
</reference>
<keyword evidence="2" id="KW-1185">Reference proteome</keyword>
<dbReference type="Proteomes" id="UP000095283">
    <property type="component" value="Unplaced"/>
</dbReference>
<evidence type="ECO:0000313" key="2">
    <source>
        <dbReference type="Proteomes" id="UP000095283"/>
    </source>
</evidence>
<keyword evidence="1" id="KW-1133">Transmembrane helix</keyword>
<accession>A0A1I7WHW0</accession>
<dbReference type="AlphaFoldDB" id="A0A1I7WHW0"/>
<keyword evidence="1" id="KW-0812">Transmembrane</keyword>
<feature type="transmembrane region" description="Helical" evidence="1">
    <location>
        <begin position="42"/>
        <end position="62"/>
    </location>
</feature>
<keyword evidence="1" id="KW-0472">Membrane</keyword>
<evidence type="ECO:0000256" key="1">
    <source>
        <dbReference type="SAM" id="Phobius"/>
    </source>
</evidence>
<name>A0A1I7WHW0_HETBA</name>
<dbReference type="WBParaSite" id="Hba_04573">
    <property type="protein sequence ID" value="Hba_04573"/>
    <property type="gene ID" value="Hba_04573"/>
</dbReference>
<protein>
    <submittedName>
        <fullName evidence="3">Uncharacterized protein</fullName>
    </submittedName>
</protein>
<sequence>MLFYLNSLFISLLYYSFPLSVCIFCGFLYLKIVSIARDASSPLLFFIGIAQAYLLKQSIILLPNSIRACIIGKSGCRKTNLLMNLLLQDYLDYNNLYIFSTTLYQPLYQILISGLTNGLVKKKFLNQKFTIGKKDKENSSIQVHRFDDYDCVPDSKEIDPNLKTLIIFDDIMLEKQNKKNKYIHINVLKTYKIIYQLFFKSQYFYISINIASNACKTHIYDFLFCVREYTFLSYFFILFV</sequence>